<dbReference type="EMBL" id="CAMXCT020003072">
    <property type="protein sequence ID" value="CAL1155622.1"/>
    <property type="molecule type" value="Genomic_DNA"/>
</dbReference>
<keyword evidence="3" id="KW-1185">Reference proteome</keyword>
<protein>
    <submittedName>
        <fullName evidence="1">Uncharacterized protein</fullName>
    </submittedName>
</protein>
<evidence type="ECO:0000313" key="2">
    <source>
        <dbReference type="EMBL" id="CAL1155622.1"/>
    </source>
</evidence>
<evidence type="ECO:0000313" key="3">
    <source>
        <dbReference type="Proteomes" id="UP001152797"/>
    </source>
</evidence>
<reference evidence="1" key="1">
    <citation type="submission" date="2022-10" db="EMBL/GenBank/DDBJ databases">
        <authorList>
            <person name="Chen Y."/>
            <person name="Dougan E. K."/>
            <person name="Chan C."/>
            <person name="Rhodes N."/>
            <person name="Thang M."/>
        </authorList>
    </citation>
    <scope>NUCLEOTIDE SEQUENCE</scope>
</reference>
<comment type="caution">
    <text evidence="1">The sequence shown here is derived from an EMBL/GenBank/DDBJ whole genome shotgun (WGS) entry which is preliminary data.</text>
</comment>
<dbReference type="EMBL" id="CAMXCT010003072">
    <property type="protein sequence ID" value="CAI4002247.1"/>
    <property type="molecule type" value="Genomic_DNA"/>
</dbReference>
<organism evidence="1">
    <name type="scientific">Cladocopium goreaui</name>
    <dbReference type="NCBI Taxonomy" id="2562237"/>
    <lineage>
        <taxon>Eukaryota</taxon>
        <taxon>Sar</taxon>
        <taxon>Alveolata</taxon>
        <taxon>Dinophyceae</taxon>
        <taxon>Suessiales</taxon>
        <taxon>Symbiodiniaceae</taxon>
        <taxon>Cladocopium</taxon>
    </lineage>
</organism>
<reference evidence="2" key="2">
    <citation type="submission" date="2024-04" db="EMBL/GenBank/DDBJ databases">
        <authorList>
            <person name="Chen Y."/>
            <person name="Shah S."/>
            <person name="Dougan E. K."/>
            <person name="Thang M."/>
            <person name="Chan C."/>
        </authorList>
    </citation>
    <scope>NUCLEOTIDE SEQUENCE [LARGE SCALE GENOMIC DNA]</scope>
</reference>
<gene>
    <name evidence="1" type="ORF">C1SCF055_LOCUS28216</name>
</gene>
<dbReference type="EMBL" id="CAMXCT030003072">
    <property type="protein sequence ID" value="CAL4789559.1"/>
    <property type="molecule type" value="Genomic_DNA"/>
</dbReference>
<evidence type="ECO:0000313" key="1">
    <source>
        <dbReference type="EMBL" id="CAI4002247.1"/>
    </source>
</evidence>
<sequence length="113" mass="12535">MAANGKSSTVPPSSSRKIRYRWSFCILWVTPARPRHINSGPLQSSCCNVTITSAWMGEGSQPKMLIGYASAWKKWVAYSCMPPGNLHDVRAENRLMMGATIDCYGGIYSWGFP</sequence>
<dbReference type="Proteomes" id="UP001152797">
    <property type="component" value="Unassembled WGS sequence"/>
</dbReference>
<name>A0A9P1G9L0_9DINO</name>
<accession>A0A9P1G9L0</accession>
<dbReference type="AlphaFoldDB" id="A0A9P1G9L0"/>
<proteinExistence type="predicted"/>